<sequence length="133" mass="15827">ALVFWFTTKDGEKKKITGYNWYMHYAMMFPEADYWPFWQPPHAPGDLPHYVSTYRGRWTYEHSPLEWPVDCSAGMHWPGMEWNGEVSFRTDDYEWFIWWRGSQLHRRCGTSSLPYGCLLSGTLFEFEILPGGN</sequence>
<gene>
    <name evidence="1" type="ORF">S03H2_34580</name>
</gene>
<dbReference type="EMBL" id="BARU01021113">
    <property type="protein sequence ID" value="GAH56866.1"/>
    <property type="molecule type" value="Genomic_DNA"/>
</dbReference>
<organism evidence="1">
    <name type="scientific">marine sediment metagenome</name>
    <dbReference type="NCBI Taxonomy" id="412755"/>
    <lineage>
        <taxon>unclassified sequences</taxon>
        <taxon>metagenomes</taxon>
        <taxon>ecological metagenomes</taxon>
    </lineage>
</organism>
<reference evidence="1" key="1">
    <citation type="journal article" date="2014" name="Front. Microbiol.">
        <title>High frequency of phylogenetically diverse reductive dehalogenase-homologous genes in deep subseafloor sedimentary metagenomes.</title>
        <authorList>
            <person name="Kawai M."/>
            <person name="Futagami T."/>
            <person name="Toyoda A."/>
            <person name="Takaki Y."/>
            <person name="Nishi S."/>
            <person name="Hori S."/>
            <person name="Arai W."/>
            <person name="Tsubouchi T."/>
            <person name="Morono Y."/>
            <person name="Uchiyama I."/>
            <person name="Ito T."/>
            <person name="Fujiyama A."/>
            <person name="Inagaki F."/>
            <person name="Takami H."/>
        </authorList>
    </citation>
    <scope>NUCLEOTIDE SEQUENCE</scope>
    <source>
        <strain evidence="1">Expedition CK06-06</strain>
    </source>
</reference>
<name>X1GG26_9ZZZZ</name>
<evidence type="ECO:0000313" key="1">
    <source>
        <dbReference type="EMBL" id="GAH56866.1"/>
    </source>
</evidence>
<comment type="caution">
    <text evidence="1">The sequence shown here is derived from an EMBL/GenBank/DDBJ whole genome shotgun (WGS) entry which is preliminary data.</text>
</comment>
<feature type="non-terminal residue" evidence="1">
    <location>
        <position position="1"/>
    </location>
</feature>
<proteinExistence type="predicted"/>
<dbReference type="AlphaFoldDB" id="X1GG26"/>
<accession>X1GG26</accession>
<protein>
    <submittedName>
        <fullName evidence="1">Uncharacterized protein</fullName>
    </submittedName>
</protein>